<dbReference type="PANTHER" id="PTHR43280:SF27">
    <property type="entry name" value="TRANSCRIPTIONAL REGULATOR MTLR"/>
    <property type="match status" value="1"/>
</dbReference>
<keyword evidence="6" id="KW-1185">Reference proteome</keyword>
<keyword evidence="1" id="KW-0805">Transcription regulation</keyword>
<evidence type="ECO:0000256" key="2">
    <source>
        <dbReference type="ARBA" id="ARBA00023125"/>
    </source>
</evidence>
<dbReference type="SUPFAM" id="SSF46689">
    <property type="entry name" value="Homeodomain-like"/>
    <property type="match status" value="2"/>
</dbReference>
<dbReference type="RefSeq" id="WP_341839342.1">
    <property type="nucleotide sequence ID" value="NZ_CP149792.1"/>
</dbReference>
<dbReference type="InterPro" id="IPR018060">
    <property type="entry name" value="HTH_AraC"/>
</dbReference>
<evidence type="ECO:0000259" key="4">
    <source>
        <dbReference type="PROSITE" id="PS01124"/>
    </source>
</evidence>
<dbReference type="EMBL" id="CP150096">
    <property type="protein sequence ID" value="WZN44562.1"/>
    <property type="molecule type" value="Genomic_DNA"/>
</dbReference>
<evidence type="ECO:0000256" key="3">
    <source>
        <dbReference type="ARBA" id="ARBA00023163"/>
    </source>
</evidence>
<sequence>MKAVQKARISPDSAFAVQHLHAPHFDHNWHFHAEYQLFVVLEGTGTRFIGDHVEPFAPGDLVFTGPDLPHLWRSDPEYFEGDRGRQTEGVVIYFHEDLLGAALLSKNESLRIRQLLTRSTRGIQFTGATQQEASRRMQELPQLRDFDRVLALLGLLDLLSHSDHYRLLAGAGYTNALKAEDTERMNSVHAYVMQHFREKISLDAAAALANMTPTSFSRYFRTHANKTFSDFLSEIRIGYACKLLLEKEMDVAQIAYESGFQTLSNFNRQFRALTSYSPLAYRRAYSESGYPAQGMPRTKG</sequence>
<evidence type="ECO:0000313" key="6">
    <source>
        <dbReference type="Proteomes" id="UP001449657"/>
    </source>
</evidence>
<dbReference type="Pfam" id="PF02311">
    <property type="entry name" value="AraC_binding"/>
    <property type="match status" value="1"/>
</dbReference>
<dbReference type="InterPro" id="IPR018062">
    <property type="entry name" value="HTH_AraC-typ_CS"/>
</dbReference>
<dbReference type="InterPro" id="IPR003313">
    <property type="entry name" value="AraC-bd"/>
</dbReference>
<dbReference type="Gene3D" id="1.10.10.60">
    <property type="entry name" value="Homeodomain-like"/>
    <property type="match status" value="2"/>
</dbReference>
<accession>A0ABZ2YZ42</accession>
<dbReference type="CDD" id="cd06976">
    <property type="entry name" value="cupin_MtlR-like_N"/>
    <property type="match status" value="1"/>
</dbReference>
<dbReference type="InterPro" id="IPR011051">
    <property type="entry name" value="RmlC_Cupin_sf"/>
</dbReference>
<dbReference type="PROSITE" id="PS01124">
    <property type="entry name" value="HTH_ARAC_FAMILY_2"/>
    <property type="match status" value="1"/>
</dbReference>
<reference evidence="5 6" key="1">
    <citation type="submission" date="2024-03" db="EMBL/GenBank/DDBJ databases">
        <title>Chitinophaga caseinilytica sp. nov., a casein hydrolysing bacterium isolated from forest soil.</title>
        <authorList>
            <person name="Lee D.S."/>
            <person name="Han D.M."/>
            <person name="Baek J.H."/>
            <person name="Choi D.G."/>
            <person name="Jeon J.H."/>
            <person name="Jeon C.O."/>
        </authorList>
    </citation>
    <scope>NUCLEOTIDE SEQUENCE [LARGE SCALE GENOMIC DNA]</scope>
    <source>
        <strain evidence="5 6">KACC 19118</strain>
    </source>
</reference>
<evidence type="ECO:0000256" key="1">
    <source>
        <dbReference type="ARBA" id="ARBA00023015"/>
    </source>
</evidence>
<protein>
    <submittedName>
        <fullName evidence="5">AraC family transcriptional regulator</fullName>
    </submittedName>
</protein>
<dbReference type="Gene3D" id="2.60.120.10">
    <property type="entry name" value="Jelly Rolls"/>
    <property type="match status" value="1"/>
</dbReference>
<keyword evidence="3" id="KW-0804">Transcription</keyword>
<name>A0ABZ2YZ42_9BACT</name>
<dbReference type="InterPro" id="IPR009057">
    <property type="entry name" value="Homeodomain-like_sf"/>
</dbReference>
<keyword evidence="2" id="KW-0238">DNA-binding</keyword>
<dbReference type="SMART" id="SM00342">
    <property type="entry name" value="HTH_ARAC"/>
    <property type="match status" value="1"/>
</dbReference>
<dbReference type="PANTHER" id="PTHR43280">
    <property type="entry name" value="ARAC-FAMILY TRANSCRIPTIONAL REGULATOR"/>
    <property type="match status" value="1"/>
</dbReference>
<feature type="domain" description="HTH araC/xylS-type" evidence="4">
    <location>
        <begin position="186"/>
        <end position="284"/>
    </location>
</feature>
<dbReference type="SUPFAM" id="SSF51182">
    <property type="entry name" value="RmlC-like cupins"/>
    <property type="match status" value="1"/>
</dbReference>
<dbReference type="InterPro" id="IPR014710">
    <property type="entry name" value="RmlC-like_jellyroll"/>
</dbReference>
<dbReference type="Pfam" id="PF12833">
    <property type="entry name" value="HTH_18"/>
    <property type="match status" value="1"/>
</dbReference>
<gene>
    <name evidence="5" type="ORF">WJU22_16835</name>
</gene>
<dbReference type="Proteomes" id="UP001449657">
    <property type="component" value="Chromosome"/>
</dbReference>
<organism evidence="5 6">
    <name type="scientific">Chitinophaga caseinilytica</name>
    <dbReference type="NCBI Taxonomy" id="2267521"/>
    <lineage>
        <taxon>Bacteria</taxon>
        <taxon>Pseudomonadati</taxon>
        <taxon>Bacteroidota</taxon>
        <taxon>Chitinophagia</taxon>
        <taxon>Chitinophagales</taxon>
        <taxon>Chitinophagaceae</taxon>
        <taxon>Chitinophaga</taxon>
    </lineage>
</organism>
<proteinExistence type="predicted"/>
<evidence type="ECO:0000313" key="5">
    <source>
        <dbReference type="EMBL" id="WZN44562.1"/>
    </source>
</evidence>
<dbReference type="PROSITE" id="PS00041">
    <property type="entry name" value="HTH_ARAC_FAMILY_1"/>
    <property type="match status" value="1"/>
</dbReference>